<feature type="compositionally biased region" description="Low complexity" evidence="1">
    <location>
        <begin position="189"/>
        <end position="202"/>
    </location>
</feature>
<feature type="compositionally biased region" description="Pro residues" evidence="1">
    <location>
        <begin position="203"/>
        <end position="217"/>
    </location>
</feature>
<dbReference type="Proteomes" id="UP001552527">
    <property type="component" value="Unassembled WGS sequence"/>
</dbReference>
<feature type="compositionally biased region" description="Pro residues" evidence="1">
    <location>
        <begin position="136"/>
        <end position="152"/>
    </location>
</feature>
<feature type="domain" description="PPM-type phosphatase" evidence="2">
    <location>
        <begin position="355"/>
        <end position="603"/>
    </location>
</feature>
<dbReference type="PRINTS" id="PR01217">
    <property type="entry name" value="PRICHEXTENSN"/>
</dbReference>
<dbReference type="EMBL" id="JBFATE010000001">
    <property type="protein sequence ID" value="MEV5244054.1"/>
    <property type="molecule type" value="Genomic_DNA"/>
</dbReference>
<protein>
    <submittedName>
        <fullName evidence="3">Protein phosphatase 2C domain-containing protein</fullName>
    </submittedName>
</protein>
<name>A0ABV3J7C6_9ACTN</name>
<evidence type="ECO:0000313" key="4">
    <source>
        <dbReference type="Proteomes" id="UP001552527"/>
    </source>
</evidence>
<dbReference type="Pfam" id="PF13672">
    <property type="entry name" value="PP2C_2"/>
    <property type="match status" value="1"/>
</dbReference>
<reference evidence="3 4" key="1">
    <citation type="submission" date="2024-06" db="EMBL/GenBank/DDBJ databases">
        <title>The Natural Products Discovery Center: Release of the First 8490 Sequenced Strains for Exploring Actinobacteria Biosynthetic Diversity.</title>
        <authorList>
            <person name="Kalkreuter E."/>
            <person name="Kautsar S.A."/>
            <person name="Yang D."/>
            <person name="Bader C.D."/>
            <person name="Teijaro C.N."/>
            <person name="Fluegel L."/>
            <person name="Davis C.M."/>
            <person name="Simpson J.R."/>
            <person name="Lauterbach L."/>
            <person name="Steele A.D."/>
            <person name="Gui C."/>
            <person name="Meng S."/>
            <person name="Li G."/>
            <person name="Viehrig K."/>
            <person name="Ye F."/>
            <person name="Su P."/>
            <person name="Kiefer A.F."/>
            <person name="Nichols A."/>
            <person name="Cepeda A.J."/>
            <person name="Yan W."/>
            <person name="Fan B."/>
            <person name="Jiang Y."/>
            <person name="Adhikari A."/>
            <person name="Zheng C.-J."/>
            <person name="Schuster L."/>
            <person name="Cowan T.M."/>
            <person name="Smanski M.J."/>
            <person name="Chevrette M.G."/>
            <person name="De Carvalho L.P.S."/>
            <person name="Shen B."/>
        </authorList>
    </citation>
    <scope>NUCLEOTIDE SEQUENCE [LARGE SCALE GENOMIC DNA]</scope>
    <source>
        <strain evidence="3 4">NPDC052768</strain>
    </source>
</reference>
<keyword evidence="4" id="KW-1185">Reference proteome</keyword>
<feature type="compositionally biased region" description="Gly residues" evidence="1">
    <location>
        <begin position="1"/>
        <end position="16"/>
    </location>
</feature>
<feature type="compositionally biased region" description="Low complexity" evidence="1">
    <location>
        <begin position="278"/>
        <end position="293"/>
    </location>
</feature>
<feature type="compositionally biased region" description="Pro residues" evidence="1">
    <location>
        <begin position="250"/>
        <end position="266"/>
    </location>
</feature>
<evidence type="ECO:0000256" key="1">
    <source>
        <dbReference type="SAM" id="MobiDB-lite"/>
    </source>
</evidence>
<feature type="region of interest" description="Disordered" evidence="1">
    <location>
        <begin position="1"/>
        <end position="329"/>
    </location>
</feature>
<comment type="caution">
    <text evidence="3">The sequence shown here is derived from an EMBL/GenBank/DDBJ whole genome shotgun (WGS) entry which is preliminary data.</text>
</comment>
<feature type="compositionally biased region" description="Pro residues" evidence="1">
    <location>
        <begin position="96"/>
        <end position="105"/>
    </location>
</feature>
<evidence type="ECO:0000259" key="2">
    <source>
        <dbReference type="Pfam" id="PF13672"/>
    </source>
</evidence>
<feature type="compositionally biased region" description="Pro residues" evidence="1">
    <location>
        <begin position="160"/>
        <end position="188"/>
    </location>
</feature>
<gene>
    <name evidence="3" type="ORF">AB0K95_02055</name>
</gene>
<dbReference type="InterPro" id="IPR001932">
    <property type="entry name" value="PPM-type_phosphatase-like_dom"/>
</dbReference>
<feature type="compositionally biased region" description="Low complexity" evidence="1">
    <location>
        <begin position="46"/>
        <end position="70"/>
    </location>
</feature>
<sequence length="623" mass="63581">MSQQGGRPGGPTGPGPGDDWWGQLYDDASDDTGPAPAADSLDDRFASAAGAVGADGAPAPSAPDPRGAPSTPAVPGPRRTPPPPATEPSVGYLPGPDAPADPPESPSARPESPHGAPTTRSPMPPTPEQAPAHGVPAPPAQPPGQAPTPHPPGRGLSPAGSPPAPGAPPPPEPPAAPPPPAASPPGRTPPTDATDASTAPEAPTGPAPAYPPGPGRPADPSSAPKAPPTRHPAAEPRRPDTGAAVSAAHPPAPGAPALPDRPPPSGPTAAPAYGDWTPAASADGESEDASPASRLGPLPPPLTSRAHVGTRPPTYDAEPTALPAADPDDLDALVPDTVLDGARYGACTLRAVSVRGDSARYRGEPRRDALLTARFGAGERALVLVALATGTRTAPGAHLAAAEVCRWIGAAVGRSHERLTDDIRAARRADLKAGLHRLTDRSLGKLRAAATEQGLDPDDYAATLRCLLLSADPGCRTRVFFGVGPGGLFRLRDREWQDIEPEVAEVKGEPVLGFGSAPHETPDGDRLTMDLGIPTPPSPYEPAPEPPREPFRFRTSVARPGDVLLMCGTGFAEPLHGEPELRAHLADRWSGPEPPGLTAYLADTQVRVKGYADDRTAVAVWEA</sequence>
<proteinExistence type="predicted"/>
<accession>A0ABV3J7C6</accession>
<evidence type="ECO:0000313" key="3">
    <source>
        <dbReference type="EMBL" id="MEV5244054.1"/>
    </source>
</evidence>
<feature type="compositionally biased region" description="Pro residues" evidence="1">
    <location>
        <begin position="72"/>
        <end position="86"/>
    </location>
</feature>
<organism evidence="3 4">
    <name type="scientific">Streptomyces werraensis</name>
    <dbReference type="NCBI Taxonomy" id="68284"/>
    <lineage>
        <taxon>Bacteria</taxon>
        <taxon>Bacillati</taxon>
        <taxon>Actinomycetota</taxon>
        <taxon>Actinomycetes</taxon>
        <taxon>Kitasatosporales</taxon>
        <taxon>Streptomycetaceae</taxon>
        <taxon>Streptomyces</taxon>
    </lineage>
</organism>